<gene>
    <name evidence="3" type="ORF">COW36_21875</name>
</gene>
<dbReference type="Gene3D" id="3.30.70.270">
    <property type="match status" value="1"/>
</dbReference>
<dbReference type="FunFam" id="3.30.70.270:FF:000001">
    <property type="entry name" value="Diguanylate cyclase domain protein"/>
    <property type="match status" value="1"/>
</dbReference>
<dbReference type="EMBL" id="PFFQ01000060">
    <property type="protein sequence ID" value="PIW14419.1"/>
    <property type="molecule type" value="Genomic_DNA"/>
</dbReference>
<dbReference type="InterPro" id="IPR050469">
    <property type="entry name" value="Diguanylate_Cyclase"/>
</dbReference>
<dbReference type="SUPFAM" id="SSF55785">
    <property type="entry name" value="PYP-like sensor domain (PAS domain)"/>
    <property type="match status" value="1"/>
</dbReference>
<dbReference type="NCBIfam" id="TIGR00254">
    <property type="entry name" value="GGDEF"/>
    <property type="match status" value="1"/>
</dbReference>
<dbReference type="Proteomes" id="UP000231019">
    <property type="component" value="Unassembled WGS sequence"/>
</dbReference>
<evidence type="ECO:0000259" key="2">
    <source>
        <dbReference type="PROSITE" id="PS50887"/>
    </source>
</evidence>
<dbReference type="SMART" id="SM01080">
    <property type="entry name" value="CHASE2"/>
    <property type="match status" value="1"/>
</dbReference>
<dbReference type="AlphaFoldDB" id="A0A2M7FYJ1"/>
<keyword evidence="1" id="KW-1133">Transmembrane helix</keyword>
<sequence length="911" mass="103821">MIQQFKALFVKNTPVFVSMMGVLVALILVSTYLTGSLIGPEDALQDFYFKTRFRTFQPHPDIVLVGIDDKTTSNPKYGYPLPRTEYAAFLNKLHEQGAKAIGFNILFGTPSKDPSVDQKLFDVLDKSKDHKNIVMPFFYDYSTGNTNTPFAKLQTYISALGNVSTYPGDVTHFIEAQAINQNAVPRQVLFPMGLELARLYLGLQSTDIQIHGNELILGNYAKFPLENNNLIRLPYQGQSGFFPVYSFADVMSGEAKINFQGKLVILGVMAPTLGDVTTSPFGDQASKPMYGIEIQAHLAQSLLNKRPLHHANSILLIISLLLIGGLSGLVLPRFALSRQIIMLLGLSVVFLFIAVLLFNFTDFLLDIVPVFIFSVAMIIGVTIMIWVRSSLALSEQIQAIQEDQRKVPKPNFNQKIEHTLTTLLYISQAAWVSYRELNLDKKQMILREVKSRDGKFSDEERLEIDEELDEKELPTRYEHLPPYYEALSAQEVPLRAVPIDFSRLPESLREAYTQHLDFKRRYSNLRESQFVLLPFFDPHRQLIGLFEIFYPVHLEMDELSGQLLENVHQAATTTLLQTFTKEGPARDLIPGFEERIEALRQLRKKADDEALFFETVLQSTTNPVVVCNQLGEINFYNENFVHTLRLSEEENLTHANIIQLLGRVFHMQSQQWQDIWQTTVFRRKQKEVQVTTEWGVYHLSLTPVVDKRAEVTGVVMVLTDVTKLHRQANFDKLTGLYNRRYFDELLLKEFQRTQRNPDKPFSILLMDIDHFKSFNDTYGHQVGDQVLASFGQVLSKTVRRTDMPVRYGGEEMVVILPDTKLEQAAIAGEKIRKVVESMQLYDLEGNPIRQITTSIGVAQYSPRDQKPEDLVRRADDALYKCKGAGRNCIHLHRDSQGIVKYHPGQVSSPAN</sequence>
<dbReference type="CDD" id="cd01949">
    <property type="entry name" value="GGDEF"/>
    <property type="match status" value="1"/>
</dbReference>
<dbReference type="Gene3D" id="3.30.450.20">
    <property type="entry name" value="PAS domain"/>
    <property type="match status" value="1"/>
</dbReference>
<dbReference type="GO" id="GO:1902201">
    <property type="term" value="P:negative regulation of bacterial-type flagellum-dependent cell motility"/>
    <property type="evidence" value="ECO:0007669"/>
    <property type="project" value="TreeGrafter"/>
</dbReference>
<evidence type="ECO:0000256" key="1">
    <source>
        <dbReference type="SAM" id="Phobius"/>
    </source>
</evidence>
<dbReference type="PANTHER" id="PTHR45138:SF9">
    <property type="entry name" value="DIGUANYLATE CYCLASE DGCM-RELATED"/>
    <property type="match status" value="1"/>
</dbReference>
<dbReference type="InterPro" id="IPR000160">
    <property type="entry name" value="GGDEF_dom"/>
</dbReference>
<keyword evidence="1" id="KW-0812">Transmembrane</keyword>
<evidence type="ECO:0000313" key="4">
    <source>
        <dbReference type="Proteomes" id="UP000231019"/>
    </source>
</evidence>
<dbReference type="InterPro" id="IPR043128">
    <property type="entry name" value="Rev_trsase/Diguanyl_cyclase"/>
</dbReference>
<keyword evidence="1" id="KW-0472">Membrane</keyword>
<protein>
    <recommendedName>
        <fullName evidence="2">GGDEF domain-containing protein</fullName>
    </recommendedName>
</protein>
<dbReference type="GO" id="GO:0052621">
    <property type="term" value="F:diguanylate cyclase activity"/>
    <property type="evidence" value="ECO:0007669"/>
    <property type="project" value="TreeGrafter"/>
</dbReference>
<dbReference type="PROSITE" id="PS50887">
    <property type="entry name" value="GGDEF"/>
    <property type="match status" value="1"/>
</dbReference>
<dbReference type="GO" id="GO:0005886">
    <property type="term" value="C:plasma membrane"/>
    <property type="evidence" value="ECO:0007669"/>
    <property type="project" value="TreeGrafter"/>
</dbReference>
<dbReference type="SMART" id="SM00267">
    <property type="entry name" value="GGDEF"/>
    <property type="match status" value="1"/>
</dbReference>
<dbReference type="InterPro" id="IPR007890">
    <property type="entry name" value="CHASE2"/>
</dbReference>
<evidence type="ECO:0000313" key="3">
    <source>
        <dbReference type="EMBL" id="PIW14419.1"/>
    </source>
</evidence>
<proteinExistence type="predicted"/>
<feature type="transmembrane region" description="Helical" evidence="1">
    <location>
        <begin position="15"/>
        <end position="35"/>
    </location>
</feature>
<reference evidence="3 4" key="1">
    <citation type="submission" date="2017-09" db="EMBL/GenBank/DDBJ databases">
        <title>Depth-based differentiation of microbial function through sediment-hosted aquifers and enrichment of novel symbionts in the deep terrestrial subsurface.</title>
        <authorList>
            <person name="Probst A.J."/>
            <person name="Ladd B."/>
            <person name="Jarett J.K."/>
            <person name="Geller-Mcgrath D.E."/>
            <person name="Sieber C.M."/>
            <person name="Emerson J.B."/>
            <person name="Anantharaman K."/>
            <person name="Thomas B.C."/>
            <person name="Malmstrom R."/>
            <person name="Stieglmeier M."/>
            <person name="Klingl A."/>
            <person name="Woyke T."/>
            <person name="Ryan C.M."/>
            <person name="Banfield J.F."/>
        </authorList>
    </citation>
    <scope>NUCLEOTIDE SEQUENCE [LARGE SCALE GENOMIC DNA]</scope>
    <source>
        <strain evidence="3">CG17_big_fil_post_rev_8_21_14_2_50_48_46</strain>
    </source>
</reference>
<dbReference type="InterPro" id="IPR035965">
    <property type="entry name" value="PAS-like_dom_sf"/>
</dbReference>
<name>A0A2M7FYJ1_9BACT</name>
<feature type="transmembrane region" description="Helical" evidence="1">
    <location>
        <begin position="314"/>
        <end position="334"/>
    </location>
</feature>
<feature type="domain" description="GGDEF" evidence="2">
    <location>
        <begin position="759"/>
        <end position="894"/>
    </location>
</feature>
<dbReference type="Pfam" id="PF00990">
    <property type="entry name" value="GGDEF"/>
    <property type="match status" value="1"/>
</dbReference>
<comment type="caution">
    <text evidence="3">The sequence shown here is derived from an EMBL/GenBank/DDBJ whole genome shotgun (WGS) entry which is preliminary data.</text>
</comment>
<dbReference type="InterPro" id="IPR029787">
    <property type="entry name" value="Nucleotide_cyclase"/>
</dbReference>
<feature type="transmembrane region" description="Helical" evidence="1">
    <location>
        <begin position="340"/>
        <end position="360"/>
    </location>
</feature>
<dbReference type="GO" id="GO:0043709">
    <property type="term" value="P:cell adhesion involved in single-species biofilm formation"/>
    <property type="evidence" value="ECO:0007669"/>
    <property type="project" value="TreeGrafter"/>
</dbReference>
<accession>A0A2M7FYJ1</accession>
<dbReference type="SUPFAM" id="SSF55073">
    <property type="entry name" value="Nucleotide cyclase"/>
    <property type="match status" value="1"/>
</dbReference>
<dbReference type="Pfam" id="PF05226">
    <property type="entry name" value="CHASE2"/>
    <property type="match status" value="1"/>
</dbReference>
<dbReference type="PANTHER" id="PTHR45138">
    <property type="entry name" value="REGULATORY COMPONENTS OF SENSORY TRANSDUCTION SYSTEM"/>
    <property type="match status" value="1"/>
</dbReference>
<organism evidence="3 4">
    <name type="scientific">bacterium (Candidatus Blackallbacteria) CG17_big_fil_post_rev_8_21_14_2_50_48_46</name>
    <dbReference type="NCBI Taxonomy" id="2014261"/>
    <lineage>
        <taxon>Bacteria</taxon>
        <taxon>Candidatus Blackallbacteria</taxon>
    </lineage>
</organism>
<feature type="transmembrane region" description="Helical" evidence="1">
    <location>
        <begin position="367"/>
        <end position="387"/>
    </location>
</feature>